<protein>
    <recommendedName>
        <fullName evidence="1">Type 4 fimbrial biogenesis protein PilX N-terminal domain-containing protein</fullName>
    </recommendedName>
</protein>
<dbReference type="AlphaFoldDB" id="A0A1X7AQG0"/>
<dbReference type="InterPro" id="IPR025746">
    <property type="entry name" value="PilX_N_dom"/>
</dbReference>
<dbReference type="EMBL" id="FWPT01000012">
    <property type="protein sequence ID" value="SMA50372.1"/>
    <property type="molecule type" value="Genomic_DNA"/>
</dbReference>
<gene>
    <name evidence="2" type="ORF">EHSB41UT_04169</name>
</gene>
<feature type="domain" description="Type 4 fimbrial biogenesis protein PilX N-terminal" evidence="1">
    <location>
        <begin position="11"/>
        <end position="61"/>
    </location>
</feature>
<dbReference type="Proteomes" id="UP000196573">
    <property type="component" value="Unassembled WGS sequence"/>
</dbReference>
<evidence type="ECO:0000313" key="3">
    <source>
        <dbReference type="Proteomes" id="UP000196573"/>
    </source>
</evidence>
<organism evidence="2 3">
    <name type="scientific">Parendozoicomonas haliclonae</name>
    <dbReference type="NCBI Taxonomy" id="1960125"/>
    <lineage>
        <taxon>Bacteria</taxon>
        <taxon>Pseudomonadati</taxon>
        <taxon>Pseudomonadota</taxon>
        <taxon>Gammaproteobacteria</taxon>
        <taxon>Oceanospirillales</taxon>
        <taxon>Endozoicomonadaceae</taxon>
        <taxon>Parendozoicomonas</taxon>
    </lineage>
</organism>
<sequence length="183" mass="20216">MDRSRTYKKQQGAALVVAMVLLLLLTLMGTDSMRTSMLDMHLSKGFKDQNYAFQSAETGLRLAEKIIQNTDLQSELSAALASANISYVSSAISYHTEGGWGGISQVDVGHEFPTKVVVQEWRFVPDSLSVGEGRSTGLTYYRITARGTDPAYNKYVADGSSEDYKKARTVVVLQSIYVVRHAY</sequence>
<dbReference type="RefSeq" id="WP_087112814.1">
    <property type="nucleotide sequence ID" value="NZ_CBCSCN010000005.1"/>
</dbReference>
<proteinExistence type="predicted"/>
<dbReference type="Pfam" id="PF14341">
    <property type="entry name" value="PilX_N"/>
    <property type="match status" value="1"/>
</dbReference>
<reference evidence="2 3" key="1">
    <citation type="submission" date="2017-03" db="EMBL/GenBank/DDBJ databases">
        <authorList>
            <person name="Afonso C.L."/>
            <person name="Miller P.J."/>
            <person name="Scott M.A."/>
            <person name="Spackman E."/>
            <person name="Goraichik I."/>
            <person name="Dimitrov K.M."/>
            <person name="Suarez D.L."/>
            <person name="Swayne D.E."/>
        </authorList>
    </citation>
    <scope>NUCLEOTIDE SEQUENCE [LARGE SCALE GENOMIC DNA]</scope>
    <source>
        <strain evidence="2">SB41UT1</strain>
    </source>
</reference>
<keyword evidence="3" id="KW-1185">Reference proteome</keyword>
<name>A0A1X7AQG0_9GAMM</name>
<dbReference type="OrthoDB" id="5298746at2"/>
<accession>A0A1X7AQG0</accession>
<evidence type="ECO:0000259" key="1">
    <source>
        <dbReference type="Pfam" id="PF14341"/>
    </source>
</evidence>
<evidence type="ECO:0000313" key="2">
    <source>
        <dbReference type="EMBL" id="SMA50372.1"/>
    </source>
</evidence>